<reference evidence="1" key="1">
    <citation type="submission" date="2022-07" db="EMBL/GenBank/DDBJ databases">
        <title>Phylogenomic reconstructions and comparative analyses of Kickxellomycotina fungi.</title>
        <authorList>
            <person name="Reynolds N.K."/>
            <person name="Stajich J.E."/>
            <person name="Barry K."/>
            <person name="Grigoriev I.V."/>
            <person name="Crous P."/>
            <person name="Smith M.E."/>
        </authorList>
    </citation>
    <scope>NUCLEOTIDE SEQUENCE</scope>
    <source>
        <strain evidence="1">Benny 63K</strain>
    </source>
</reference>
<accession>A0ACC1IB64</accession>
<dbReference type="EMBL" id="JANBPG010001589">
    <property type="protein sequence ID" value="KAJ1889211.1"/>
    <property type="molecule type" value="Genomic_DNA"/>
</dbReference>
<sequence>HRYVPAASPKKSTAHARRDSHDDVVEVEVIEIDSSSEEPTPTPTAKEPPKPAEHVAPTPVSRPSSKRREAAPQPEKIKSRSNSFATAAAPPAATYASVPAPAAKPAAPRVPPHVQQPVHAQKSTTVHRPTVPQQPVAAAAGAAAVPRQPVGTSAAPRSEGEDLLTAARGKLRSTSNTAALDARQPHVGIKEALKATGASVLKARPRMNRSSSASKVEPQPSISRAHAPIYRPPPASAADIKTASQQKIHYGSAPTTSSFVPPPVQQMQQQQQITGRGAPGHKQPRSRDRMRSTLHYDNYAALNQSYATTAPMPQLPVDPRAPMPVYAQYYPAQPQTHQYGQAMFVDPAGPQQGNVPQGAYEPSPSASNPAGGPQRSYGDQPLSPTQAKNLQQQQQYQTVPMGGNANNMYPNQRSSSMHAGAAPGPAASGYYSSH</sequence>
<dbReference type="Proteomes" id="UP001150581">
    <property type="component" value="Unassembled WGS sequence"/>
</dbReference>
<evidence type="ECO:0000313" key="1">
    <source>
        <dbReference type="EMBL" id="KAJ1889211.1"/>
    </source>
</evidence>
<proteinExistence type="predicted"/>
<evidence type="ECO:0000313" key="2">
    <source>
        <dbReference type="Proteomes" id="UP001150581"/>
    </source>
</evidence>
<gene>
    <name evidence="1" type="ORF">LPJ66_008157</name>
</gene>
<organism evidence="1 2">
    <name type="scientific">Kickxella alabastrina</name>
    <dbReference type="NCBI Taxonomy" id="61397"/>
    <lineage>
        <taxon>Eukaryota</taxon>
        <taxon>Fungi</taxon>
        <taxon>Fungi incertae sedis</taxon>
        <taxon>Zoopagomycota</taxon>
        <taxon>Kickxellomycotina</taxon>
        <taxon>Kickxellomycetes</taxon>
        <taxon>Kickxellales</taxon>
        <taxon>Kickxellaceae</taxon>
        <taxon>Kickxella</taxon>
    </lineage>
</organism>
<comment type="caution">
    <text evidence="1">The sequence shown here is derived from an EMBL/GenBank/DDBJ whole genome shotgun (WGS) entry which is preliminary data.</text>
</comment>
<name>A0ACC1IB64_9FUNG</name>
<protein>
    <submittedName>
        <fullName evidence="1">Uncharacterized protein</fullName>
    </submittedName>
</protein>
<feature type="non-terminal residue" evidence="1">
    <location>
        <position position="1"/>
    </location>
</feature>
<keyword evidence="2" id="KW-1185">Reference proteome</keyword>